<evidence type="ECO:0000313" key="2">
    <source>
        <dbReference type="EMBL" id="MDR6510897.1"/>
    </source>
</evidence>
<dbReference type="RefSeq" id="WP_309804921.1">
    <property type="nucleotide sequence ID" value="NZ_JAVDRD010000003.1"/>
</dbReference>
<evidence type="ECO:0000313" key="3">
    <source>
        <dbReference type="Proteomes" id="UP001184150"/>
    </source>
</evidence>
<dbReference type="CDD" id="cd00609">
    <property type="entry name" value="AAT_like"/>
    <property type="match status" value="1"/>
</dbReference>
<evidence type="ECO:0000259" key="1">
    <source>
        <dbReference type="Pfam" id="PF00155"/>
    </source>
</evidence>
<dbReference type="SUPFAM" id="SSF53383">
    <property type="entry name" value="PLP-dependent transferases"/>
    <property type="match status" value="1"/>
</dbReference>
<reference evidence="2 3" key="1">
    <citation type="submission" date="2023-07" db="EMBL/GenBank/DDBJ databases">
        <title>Sorghum-associated microbial communities from plants grown in Nebraska, USA.</title>
        <authorList>
            <person name="Schachtman D."/>
        </authorList>
    </citation>
    <scope>NUCLEOTIDE SEQUENCE [LARGE SCALE GENOMIC DNA]</scope>
    <source>
        <strain evidence="2 3">DS1027</strain>
    </source>
</reference>
<name>A0ABU1MKT9_9SPHN</name>
<dbReference type="Gene3D" id="3.40.640.10">
    <property type="entry name" value="Type I PLP-dependent aspartate aminotransferase-like (Major domain)"/>
    <property type="match status" value="1"/>
</dbReference>
<dbReference type="InterPro" id="IPR004839">
    <property type="entry name" value="Aminotransferase_I/II_large"/>
</dbReference>
<proteinExistence type="predicted"/>
<dbReference type="Proteomes" id="UP001184150">
    <property type="component" value="Unassembled WGS sequence"/>
</dbReference>
<comment type="caution">
    <text evidence="2">The sequence shown here is derived from an EMBL/GenBank/DDBJ whole genome shotgun (WGS) entry which is preliminary data.</text>
</comment>
<organism evidence="2 3">
    <name type="scientific">Novosphingobium capsulatum</name>
    <dbReference type="NCBI Taxonomy" id="13688"/>
    <lineage>
        <taxon>Bacteria</taxon>
        <taxon>Pseudomonadati</taxon>
        <taxon>Pseudomonadota</taxon>
        <taxon>Alphaproteobacteria</taxon>
        <taxon>Sphingomonadales</taxon>
        <taxon>Sphingomonadaceae</taxon>
        <taxon>Novosphingobium</taxon>
    </lineage>
</organism>
<dbReference type="EMBL" id="JAVDRD010000003">
    <property type="protein sequence ID" value="MDR6510897.1"/>
    <property type="molecule type" value="Genomic_DNA"/>
</dbReference>
<feature type="domain" description="Aminotransferase class I/classII large" evidence="1">
    <location>
        <begin position="49"/>
        <end position="356"/>
    </location>
</feature>
<dbReference type="PANTHER" id="PTHR43510">
    <property type="entry name" value="AMINOTRANSFERASE FUNCTION, HYPOTHETICAL (EUROFUNG)"/>
    <property type="match status" value="1"/>
</dbReference>
<keyword evidence="2" id="KW-0808">Transferase</keyword>
<dbReference type="Gene3D" id="3.90.1150.10">
    <property type="entry name" value="Aspartate Aminotransferase, domain 1"/>
    <property type="match status" value="1"/>
</dbReference>
<sequence length="377" mass="41493">MNLPDFRLEAYFSHWEFAARHHLTASDAQSMTVRELLALADPADAAAFDAQWLGYTQTFGAPVLRAEIARTYDAMAPDNVLCFAGAEEGIYVANHVLLGADDHAIVITPNYQAAETVPLSLCAVTGVPLDPDQGWRLDLDRVAAAIRPNTRLVSINFPHNPTGCIPDRATLDGLVALCRRHGIWIFSDEVYRLLGPDPARHLPQVADIYERGLSLNVLSKAYGLPGLRIGWIACQDQELLSRMERMKHYLSICNSAPSEALGIIALRAGERIVGRNNALVLTNLALLDAFFADYPHLFEWTRSDGGCVGYPRWRGPGTVDAFCEDLVTQAGVLLLPSGIYHSELGPVPTDRFRIGFGRADVPDSIAAFRAYLEKRKL</sequence>
<protein>
    <submittedName>
        <fullName evidence="2">Aspartate/methionine/tyrosine aminotransferase</fullName>
    </submittedName>
</protein>
<keyword evidence="3" id="KW-1185">Reference proteome</keyword>
<dbReference type="PANTHER" id="PTHR43510:SF1">
    <property type="entry name" value="AMINOTRANSFERASE FUNCTION, HYPOTHETICAL (EUROFUNG)"/>
    <property type="match status" value="1"/>
</dbReference>
<accession>A0ABU1MKT9</accession>
<dbReference type="InterPro" id="IPR015424">
    <property type="entry name" value="PyrdxlP-dep_Trfase"/>
</dbReference>
<keyword evidence="2" id="KW-0032">Aminotransferase</keyword>
<gene>
    <name evidence="2" type="ORF">J2792_001763</name>
</gene>
<dbReference type="InterPro" id="IPR015422">
    <property type="entry name" value="PyrdxlP-dep_Trfase_small"/>
</dbReference>
<dbReference type="InterPro" id="IPR015421">
    <property type="entry name" value="PyrdxlP-dep_Trfase_major"/>
</dbReference>
<dbReference type="GO" id="GO:0008483">
    <property type="term" value="F:transaminase activity"/>
    <property type="evidence" value="ECO:0007669"/>
    <property type="project" value="UniProtKB-KW"/>
</dbReference>
<dbReference type="Pfam" id="PF00155">
    <property type="entry name" value="Aminotran_1_2"/>
    <property type="match status" value="1"/>
</dbReference>